<evidence type="ECO:0000313" key="6">
    <source>
        <dbReference type="EMBL" id="DAD83908.1"/>
    </source>
</evidence>
<dbReference type="InterPro" id="IPR014284">
    <property type="entry name" value="RNA_pol_sigma-70_dom"/>
</dbReference>
<dbReference type="GO" id="GO:0006352">
    <property type="term" value="P:DNA-templated transcription initiation"/>
    <property type="evidence" value="ECO:0007669"/>
    <property type="project" value="InterPro"/>
</dbReference>
<dbReference type="GO" id="GO:0016987">
    <property type="term" value="F:sigma factor activity"/>
    <property type="evidence" value="ECO:0007669"/>
    <property type="project" value="UniProtKB-KW"/>
</dbReference>
<proteinExistence type="predicted"/>
<dbReference type="Gene3D" id="1.20.140.160">
    <property type="match status" value="1"/>
</dbReference>
<keyword evidence="3" id="KW-0238">DNA-binding</keyword>
<name>A0A8S5MNW7_9CAUD</name>
<accession>A0A8S5MNW7</accession>
<evidence type="ECO:0000256" key="2">
    <source>
        <dbReference type="ARBA" id="ARBA00023082"/>
    </source>
</evidence>
<dbReference type="PANTHER" id="PTHR30385">
    <property type="entry name" value="SIGMA FACTOR F FLAGELLAR"/>
    <property type="match status" value="1"/>
</dbReference>
<protein>
    <submittedName>
        <fullName evidence="6">DNA directed RNA polymerase subunit</fullName>
    </submittedName>
</protein>
<dbReference type="SUPFAM" id="SSF88659">
    <property type="entry name" value="Sigma3 and sigma4 domains of RNA polymerase sigma factors"/>
    <property type="match status" value="1"/>
</dbReference>
<sequence length="263" mass="29942">MELSNETLALRIQQGEVELIPQLWEQVVKFIAMKAREYISHKEQQGLPCSGEEADLTNQAYFGFLEALKYFNPEAGKFLTILSLSIKTSFAEAAGYRTAAQRLDSIRDAVSGDAPVGEDDFSLFDTIPDGGESVEEQATRELYLHQLRRTLDRAMNELPSQQEMILRAHYYDELPRDEIAKELMCTQSNVGQQEQAALSALYKARFQNSLNEYLEQNTNYALRIGIRRFKSTGTSAVEEIVLQRERLVEEWMRAHYGKAGEKG</sequence>
<evidence type="ECO:0000256" key="1">
    <source>
        <dbReference type="ARBA" id="ARBA00023015"/>
    </source>
</evidence>
<dbReference type="EMBL" id="BK014947">
    <property type="protein sequence ID" value="DAD83908.1"/>
    <property type="molecule type" value="Genomic_DNA"/>
</dbReference>
<dbReference type="Pfam" id="PF08281">
    <property type="entry name" value="Sigma70_r4_2"/>
    <property type="match status" value="1"/>
</dbReference>
<keyword evidence="4" id="KW-0804">Transcription</keyword>
<dbReference type="NCBIfam" id="TIGR02937">
    <property type="entry name" value="sigma70-ECF"/>
    <property type="match status" value="1"/>
</dbReference>
<evidence type="ECO:0000256" key="3">
    <source>
        <dbReference type="ARBA" id="ARBA00023125"/>
    </source>
</evidence>
<keyword evidence="2" id="KW-0731">Sigma factor</keyword>
<evidence type="ECO:0000259" key="5">
    <source>
        <dbReference type="Pfam" id="PF08281"/>
    </source>
</evidence>
<reference evidence="6" key="1">
    <citation type="journal article" date="2021" name="Proc. Natl. Acad. Sci. U.S.A.">
        <title>A Catalog of Tens of Thousands of Viruses from Human Metagenomes Reveals Hidden Associations with Chronic Diseases.</title>
        <authorList>
            <person name="Tisza M.J."/>
            <person name="Buck C.B."/>
        </authorList>
    </citation>
    <scope>NUCLEOTIDE SEQUENCE</scope>
    <source>
        <strain evidence="6">CtZZK17</strain>
    </source>
</reference>
<feature type="domain" description="RNA polymerase sigma factor 70 region 4 type 2" evidence="5">
    <location>
        <begin position="149"/>
        <end position="199"/>
    </location>
</feature>
<organism evidence="6">
    <name type="scientific">Siphoviridae sp. ctZZK17</name>
    <dbReference type="NCBI Taxonomy" id="2826384"/>
    <lineage>
        <taxon>Viruses</taxon>
        <taxon>Duplodnaviria</taxon>
        <taxon>Heunggongvirae</taxon>
        <taxon>Uroviricota</taxon>
        <taxon>Caudoviricetes</taxon>
    </lineage>
</organism>
<evidence type="ECO:0000256" key="4">
    <source>
        <dbReference type="ARBA" id="ARBA00023163"/>
    </source>
</evidence>
<keyword evidence="1" id="KW-0805">Transcription regulation</keyword>
<dbReference type="GO" id="GO:0003677">
    <property type="term" value="F:DNA binding"/>
    <property type="evidence" value="ECO:0007669"/>
    <property type="project" value="UniProtKB-KW"/>
</dbReference>
<dbReference type="InterPro" id="IPR013324">
    <property type="entry name" value="RNA_pol_sigma_r3/r4-like"/>
</dbReference>
<dbReference type="InterPro" id="IPR013249">
    <property type="entry name" value="RNA_pol_sigma70_r4_t2"/>
</dbReference>